<evidence type="ECO:0000259" key="3">
    <source>
        <dbReference type="Pfam" id="PF13511"/>
    </source>
</evidence>
<dbReference type="InterPro" id="IPR025392">
    <property type="entry name" value="DUF4124"/>
</dbReference>
<feature type="compositionally biased region" description="Low complexity" evidence="1">
    <location>
        <begin position="59"/>
        <end position="70"/>
    </location>
</feature>
<feature type="compositionally biased region" description="Low complexity" evidence="1">
    <location>
        <begin position="191"/>
        <end position="202"/>
    </location>
</feature>
<proteinExistence type="predicted"/>
<keyword evidence="5" id="KW-1185">Reference proteome</keyword>
<comment type="caution">
    <text evidence="4">The sequence shown here is derived from an EMBL/GenBank/DDBJ whole genome shotgun (WGS) entry which is preliminary data.</text>
</comment>
<evidence type="ECO:0000256" key="1">
    <source>
        <dbReference type="SAM" id="MobiDB-lite"/>
    </source>
</evidence>
<dbReference type="EMBL" id="JASZYV010000001">
    <property type="protein sequence ID" value="MDM0044066.1"/>
    <property type="molecule type" value="Genomic_DNA"/>
</dbReference>
<dbReference type="CDD" id="cd02976">
    <property type="entry name" value="NrdH"/>
    <property type="match status" value="1"/>
</dbReference>
<dbReference type="InterPro" id="IPR036249">
    <property type="entry name" value="Thioredoxin-like_sf"/>
</dbReference>
<reference evidence="4" key="1">
    <citation type="submission" date="2023-06" db="EMBL/GenBank/DDBJ databases">
        <authorList>
            <person name="Jiang Y."/>
            <person name="Liu Q."/>
        </authorList>
    </citation>
    <scope>NUCLEOTIDE SEQUENCE</scope>
    <source>
        <strain evidence="4">CGMCC 1.12089</strain>
    </source>
</reference>
<accession>A0ABT7N7Z6</accession>
<dbReference type="PROSITE" id="PS51354">
    <property type="entry name" value="GLUTAREDOXIN_2"/>
    <property type="match status" value="1"/>
</dbReference>
<dbReference type="InterPro" id="IPR002109">
    <property type="entry name" value="Glutaredoxin"/>
</dbReference>
<sequence length="225" mass="23257">MPCTTLSQFPRLWRGPLLLGAAALCLVGGPVGAQVYRQIDANGRVTFSDKPPTSQGSGAQPVPSNAAPSAANGLAQLPYELRQVAQRYPVTLYTRSECQPCDAGRNLLTTRGVPYTERTVNTPEDNAALSRQTGQSGLPMLTIGSQRLEGFLDSEWSQYLDAAGYPASSQLPSGYRQPAAAPLVAVAPAPAAVPAPAAASAPAAPPSAPAPVQGPTPDNPAGIRF</sequence>
<dbReference type="Pfam" id="PF13511">
    <property type="entry name" value="DUF4124"/>
    <property type="match status" value="1"/>
</dbReference>
<feature type="domain" description="Glutaredoxin" evidence="2">
    <location>
        <begin position="90"/>
        <end position="146"/>
    </location>
</feature>
<organism evidence="4 5">
    <name type="scientific">Variovorax dokdonensis</name>
    <dbReference type="NCBI Taxonomy" id="344883"/>
    <lineage>
        <taxon>Bacteria</taxon>
        <taxon>Pseudomonadati</taxon>
        <taxon>Pseudomonadota</taxon>
        <taxon>Betaproteobacteria</taxon>
        <taxon>Burkholderiales</taxon>
        <taxon>Comamonadaceae</taxon>
        <taxon>Variovorax</taxon>
    </lineage>
</organism>
<feature type="region of interest" description="Disordered" evidence="1">
    <location>
        <begin position="191"/>
        <end position="225"/>
    </location>
</feature>
<dbReference type="SUPFAM" id="SSF52833">
    <property type="entry name" value="Thioredoxin-like"/>
    <property type="match status" value="1"/>
</dbReference>
<protein>
    <submittedName>
        <fullName evidence="4">Glutaredoxin family protein</fullName>
    </submittedName>
</protein>
<gene>
    <name evidence="4" type="ORF">QTH91_06205</name>
</gene>
<feature type="domain" description="DUF4124" evidence="3">
    <location>
        <begin position="22"/>
        <end position="71"/>
    </location>
</feature>
<dbReference type="RefSeq" id="WP_286659131.1">
    <property type="nucleotide sequence ID" value="NZ_JASZYV010000001.1"/>
</dbReference>
<evidence type="ECO:0000259" key="2">
    <source>
        <dbReference type="Pfam" id="PF00462"/>
    </source>
</evidence>
<dbReference type="Pfam" id="PF00462">
    <property type="entry name" value="Glutaredoxin"/>
    <property type="match status" value="1"/>
</dbReference>
<evidence type="ECO:0000313" key="5">
    <source>
        <dbReference type="Proteomes" id="UP001174908"/>
    </source>
</evidence>
<feature type="compositionally biased region" description="Pro residues" evidence="1">
    <location>
        <begin position="203"/>
        <end position="218"/>
    </location>
</feature>
<name>A0ABT7N7Z6_9BURK</name>
<dbReference type="Gene3D" id="3.40.30.10">
    <property type="entry name" value="Glutaredoxin"/>
    <property type="match status" value="1"/>
</dbReference>
<dbReference type="Proteomes" id="UP001174908">
    <property type="component" value="Unassembled WGS sequence"/>
</dbReference>
<feature type="region of interest" description="Disordered" evidence="1">
    <location>
        <begin position="46"/>
        <end position="70"/>
    </location>
</feature>
<evidence type="ECO:0000313" key="4">
    <source>
        <dbReference type="EMBL" id="MDM0044066.1"/>
    </source>
</evidence>